<keyword evidence="5" id="KW-0378">Hydrolase</keyword>
<organism evidence="8 9">
    <name type="scientific">Heterostelium pallidum (strain ATCC 26659 / Pp 5 / PN500)</name>
    <name type="common">Cellular slime mold</name>
    <name type="synonym">Polysphondylium pallidum</name>
    <dbReference type="NCBI Taxonomy" id="670386"/>
    <lineage>
        <taxon>Eukaryota</taxon>
        <taxon>Amoebozoa</taxon>
        <taxon>Evosea</taxon>
        <taxon>Eumycetozoa</taxon>
        <taxon>Dictyostelia</taxon>
        <taxon>Acytosteliales</taxon>
        <taxon>Acytosteliaceae</taxon>
        <taxon>Heterostelium</taxon>
    </lineage>
</organism>
<dbReference type="PROSITE" id="PS50235">
    <property type="entry name" value="USP_3"/>
    <property type="match status" value="1"/>
</dbReference>
<dbReference type="GeneID" id="31355741"/>
<gene>
    <name evidence="8" type="primary">usp12</name>
    <name evidence="8" type="ORF">PPL_00207</name>
</gene>
<dbReference type="EC" id="3.4.19.12" evidence="3"/>
<dbReference type="GO" id="GO:0004843">
    <property type="term" value="F:cysteine-type deubiquitinase activity"/>
    <property type="evidence" value="ECO:0007669"/>
    <property type="project" value="UniProtKB-EC"/>
</dbReference>
<dbReference type="EMBL" id="ADBJ01000002">
    <property type="protein sequence ID" value="EFA86415.1"/>
    <property type="molecule type" value="Genomic_DNA"/>
</dbReference>
<name>D3AVU2_HETP5</name>
<evidence type="ECO:0000313" key="8">
    <source>
        <dbReference type="EMBL" id="EFA86415.1"/>
    </source>
</evidence>
<dbReference type="GO" id="GO:0005829">
    <property type="term" value="C:cytosol"/>
    <property type="evidence" value="ECO:0007669"/>
    <property type="project" value="TreeGrafter"/>
</dbReference>
<evidence type="ECO:0000256" key="6">
    <source>
        <dbReference type="SAM" id="MobiDB-lite"/>
    </source>
</evidence>
<keyword evidence="9" id="KW-1185">Reference proteome</keyword>
<feature type="domain" description="USP" evidence="7">
    <location>
        <begin position="38"/>
        <end position="522"/>
    </location>
</feature>
<dbReference type="RefSeq" id="XP_020438520.1">
    <property type="nucleotide sequence ID" value="XM_020571246.1"/>
</dbReference>
<dbReference type="PANTHER" id="PTHR24006:SF733">
    <property type="entry name" value="RE52890P"/>
    <property type="match status" value="1"/>
</dbReference>
<dbReference type="MEROPS" id="C19.092"/>
<dbReference type="InterPro" id="IPR050164">
    <property type="entry name" value="Peptidase_C19"/>
</dbReference>
<dbReference type="InterPro" id="IPR028889">
    <property type="entry name" value="USP"/>
</dbReference>
<dbReference type="InterPro" id="IPR001394">
    <property type="entry name" value="Peptidase_C19_UCH"/>
</dbReference>
<dbReference type="GO" id="GO:0006508">
    <property type="term" value="P:proteolysis"/>
    <property type="evidence" value="ECO:0007669"/>
    <property type="project" value="UniProtKB-KW"/>
</dbReference>
<evidence type="ECO:0000256" key="3">
    <source>
        <dbReference type="ARBA" id="ARBA00012759"/>
    </source>
</evidence>
<keyword evidence="4" id="KW-0645">Protease</keyword>
<evidence type="ECO:0000256" key="4">
    <source>
        <dbReference type="ARBA" id="ARBA00022670"/>
    </source>
</evidence>
<reference evidence="8 9" key="1">
    <citation type="journal article" date="2011" name="Genome Res.">
        <title>Phylogeny-wide analysis of social amoeba genomes highlights ancient origins for complex intercellular communication.</title>
        <authorList>
            <person name="Heidel A.J."/>
            <person name="Lawal H.M."/>
            <person name="Felder M."/>
            <person name="Schilde C."/>
            <person name="Helps N.R."/>
            <person name="Tunggal B."/>
            <person name="Rivero F."/>
            <person name="John U."/>
            <person name="Schleicher M."/>
            <person name="Eichinger L."/>
            <person name="Platzer M."/>
            <person name="Noegel A.A."/>
            <person name="Schaap P."/>
            <person name="Gloeckner G."/>
        </authorList>
    </citation>
    <scope>NUCLEOTIDE SEQUENCE [LARGE SCALE GENOMIC DNA]</scope>
    <source>
        <strain evidence="9">ATCC 26659 / Pp 5 / PN500</strain>
    </source>
</reference>
<dbReference type="STRING" id="670386.D3AVU2"/>
<accession>D3AVU2</accession>
<dbReference type="AlphaFoldDB" id="D3AVU2"/>
<sequence>MGLGSSKFEKDLVSTEIPDTERFYGLRKCMLFLRLVWSVCLSFGNTCYCNSVLQALYYCTPFRNSVLKYYYSNNLHITSTRRSIEDNLFLTLADLFVNITTQKKRSGVIPPKRFVERLRYENEIFRGHMHQDAHEFLNVLLNSVAEYLQKQEKEKQKHQQQHQQQQQNRLINSNSSGNLNNQYYTQQQQPYNNVNFNGNANVNGYNNNSNNRNNLNSSNNSVNNNNNNNSGISNNNQSNINNSNNNTYTNNSSKLSSASNSTSNTNTHNRTDSTTSESVSVAESVTTTSNINNTATTNVNSSSNNSYSNHNNNNNQSTDHIKTFIHDIFEGILTNETKCLTCESITNKDESFLDLSIDIDQNTSITSCLSNFSSVEILSKNDKFYCDKCISLQEAQKRMKIKKLPNTLIIHLKRFKFIEQIQQYKKLNYRVVFPFEIIIQNTVSDIEEPDKKYHLFAVVIHAGNGPNHGHYTSMVKSNGYWIGFDDENMGIIPESDIFDIFGSSSEYFGRNECGYLLFYQSESAMNETQFKPPQPNSSYIPTTSTFTNFFYGGTESQS</sequence>
<dbReference type="Pfam" id="PF00443">
    <property type="entry name" value="UCH"/>
    <property type="match status" value="2"/>
</dbReference>
<dbReference type="OMA" id="ELFYTIH"/>
<dbReference type="InParanoid" id="D3AVU2"/>
<feature type="compositionally biased region" description="Low complexity" evidence="6">
    <location>
        <begin position="161"/>
        <end position="315"/>
    </location>
</feature>
<dbReference type="Proteomes" id="UP000001396">
    <property type="component" value="Unassembled WGS sequence"/>
</dbReference>
<dbReference type="InterPro" id="IPR038765">
    <property type="entry name" value="Papain-like_cys_pep_sf"/>
</dbReference>
<protein>
    <recommendedName>
        <fullName evidence="3">ubiquitinyl hydrolase 1</fullName>
        <ecNumber evidence="3">3.4.19.12</ecNumber>
    </recommendedName>
</protein>
<dbReference type="GO" id="GO:0016579">
    <property type="term" value="P:protein deubiquitination"/>
    <property type="evidence" value="ECO:0007669"/>
    <property type="project" value="InterPro"/>
</dbReference>
<evidence type="ECO:0000256" key="2">
    <source>
        <dbReference type="ARBA" id="ARBA00009085"/>
    </source>
</evidence>
<evidence type="ECO:0000313" key="9">
    <source>
        <dbReference type="Proteomes" id="UP000001396"/>
    </source>
</evidence>
<dbReference type="Gene3D" id="3.90.70.10">
    <property type="entry name" value="Cysteine proteinases"/>
    <property type="match status" value="2"/>
</dbReference>
<feature type="region of interest" description="Disordered" evidence="6">
    <location>
        <begin position="151"/>
        <end position="315"/>
    </location>
</feature>
<dbReference type="PANTHER" id="PTHR24006">
    <property type="entry name" value="UBIQUITIN CARBOXYL-TERMINAL HYDROLASE"/>
    <property type="match status" value="1"/>
</dbReference>
<comment type="similarity">
    <text evidence="2">Belongs to the peptidase C19 family.</text>
</comment>
<dbReference type="GO" id="GO:0005634">
    <property type="term" value="C:nucleus"/>
    <property type="evidence" value="ECO:0007669"/>
    <property type="project" value="TreeGrafter"/>
</dbReference>
<comment type="catalytic activity">
    <reaction evidence="1">
        <text>Thiol-dependent hydrolysis of ester, thioester, amide, peptide and isopeptide bonds formed by the C-terminal Gly of ubiquitin (a 76-residue protein attached to proteins as an intracellular targeting signal).</text>
        <dbReference type="EC" id="3.4.19.12"/>
    </reaction>
</comment>
<dbReference type="FunCoup" id="D3AVU2">
    <property type="interactions" value="525"/>
</dbReference>
<evidence type="ECO:0000256" key="5">
    <source>
        <dbReference type="ARBA" id="ARBA00022801"/>
    </source>
</evidence>
<evidence type="ECO:0000256" key="1">
    <source>
        <dbReference type="ARBA" id="ARBA00000707"/>
    </source>
</evidence>
<dbReference type="InterPro" id="IPR018200">
    <property type="entry name" value="USP_CS"/>
</dbReference>
<proteinExistence type="inferred from homology"/>
<dbReference type="PROSITE" id="PS00973">
    <property type="entry name" value="USP_2"/>
    <property type="match status" value="1"/>
</dbReference>
<dbReference type="SUPFAM" id="SSF54001">
    <property type="entry name" value="Cysteine proteinases"/>
    <property type="match status" value="1"/>
</dbReference>
<evidence type="ECO:0000259" key="7">
    <source>
        <dbReference type="PROSITE" id="PS50235"/>
    </source>
</evidence>
<comment type="caution">
    <text evidence="8">The sequence shown here is derived from an EMBL/GenBank/DDBJ whole genome shotgun (WGS) entry which is preliminary data.</text>
</comment>